<evidence type="ECO:0000256" key="4">
    <source>
        <dbReference type="ARBA" id="ARBA00022927"/>
    </source>
</evidence>
<dbReference type="InterPro" id="IPR009335">
    <property type="entry name" value="T3SS_HrpE/ATPase_suE"/>
</dbReference>
<proteinExistence type="inferred from homology"/>
<dbReference type="OrthoDB" id="6629448at2"/>
<evidence type="ECO:0000313" key="6">
    <source>
        <dbReference type="EMBL" id="ONH54944.1"/>
    </source>
</evidence>
<evidence type="ECO:0000256" key="1">
    <source>
        <dbReference type="ARBA" id="ARBA00004496"/>
    </source>
</evidence>
<evidence type="ECO:0000313" key="7">
    <source>
        <dbReference type="Proteomes" id="UP000189295"/>
    </source>
</evidence>
<comment type="subcellular location">
    <subcellularLocation>
        <location evidence="1">Cytoplasm</location>
    </subcellularLocation>
</comment>
<reference evidence="6 7" key="1">
    <citation type="submission" date="2016-10" db="EMBL/GenBank/DDBJ databases">
        <title>Pseudomonas lactis sp. nov. and Pseudomonas paralactis sp. nov., isolated from bovine raw milk.</title>
        <authorList>
            <person name="Von Neubeck M."/>
            <person name="Huptas C."/>
            <person name="Glueck C."/>
            <person name="Krewinkel M."/>
            <person name="Stoeckel M."/>
            <person name="Stressler T."/>
            <person name="Fischer L."/>
            <person name="Hinrichs J."/>
            <person name="Scherer S."/>
            <person name="Wenning M."/>
        </authorList>
    </citation>
    <scope>NUCLEOTIDE SEQUENCE [LARGE SCALE GENOMIC DNA]</scope>
    <source>
        <strain evidence="6 7">DSM 17516</strain>
    </source>
</reference>
<dbReference type="InterPro" id="IPR012842">
    <property type="entry name" value="T3SS_SctL/SctL2"/>
</dbReference>
<comment type="similarity">
    <text evidence="5">Belongs to the SctL stator family.</text>
</comment>
<name>A0A1V2KBR1_PSECE</name>
<dbReference type="NCBIfam" id="TIGR02499">
    <property type="entry name" value="HrpE_YscL_not"/>
    <property type="match status" value="1"/>
</dbReference>
<dbReference type="Pfam" id="PF06188">
    <property type="entry name" value="HrpE"/>
    <property type="match status" value="1"/>
</dbReference>
<evidence type="ECO:0000256" key="2">
    <source>
        <dbReference type="ARBA" id="ARBA00022448"/>
    </source>
</evidence>
<keyword evidence="3" id="KW-0963">Cytoplasm</keyword>
<organism evidence="6 7">
    <name type="scientific">Pseudomonas cedrina subsp. cedrina</name>
    <dbReference type="NCBI Taxonomy" id="76762"/>
    <lineage>
        <taxon>Bacteria</taxon>
        <taxon>Pseudomonadati</taxon>
        <taxon>Pseudomonadota</taxon>
        <taxon>Gammaproteobacteria</taxon>
        <taxon>Pseudomonadales</taxon>
        <taxon>Pseudomonadaceae</taxon>
        <taxon>Pseudomonas</taxon>
    </lineage>
</organism>
<evidence type="ECO:0000256" key="3">
    <source>
        <dbReference type="ARBA" id="ARBA00022490"/>
    </source>
</evidence>
<comment type="caution">
    <text evidence="6">The sequence shown here is derived from an EMBL/GenBank/DDBJ whole genome shotgun (WGS) entry which is preliminary data.</text>
</comment>
<gene>
    <name evidence="6" type="ORF">BLL36_08505</name>
</gene>
<accession>A0A1V2KBR1</accession>
<evidence type="ECO:0000256" key="5">
    <source>
        <dbReference type="ARBA" id="ARBA00024335"/>
    </source>
</evidence>
<keyword evidence="2" id="KW-0813">Transport</keyword>
<dbReference type="GO" id="GO:0030254">
    <property type="term" value="P:protein secretion by the type III secretion system"/>
    <property type="evidence" value="ECO:0007669"/>
    <property type="project" value="InterPro"/>
</dbReference>
<dbReference type="RefSeq" id="WP_076951052.1">
    <property type="nucleotide sequence ID" value="NZ_MNPW01000004.1"/>
</dbReference>
<dbReference type="Proteomes" id="UP000189295">
    <property type="component" value="Unassembled WGS sequence"/>
</dbReference>
<dbReference type="EMBL" id="MNPW01000004">
    <property type="protein sequence ID" value="ONH54944.1"/>
    <property type="molecule type" value="Genomic_DNA"/>
</dbReference>
<dbReference type="GO" id="GO:0005737">
    <property type="term" value="C:cytoplasm"/>
    <property type="evidence" value="ECO:0007669"/>
    <property type="project" value="UniProtKB-SubCell"/>
</dbReference>
<sequence length="205" mass="23086">MLCRLTISSQGATPPLPGSLISREILARYTQAGDVLEQAKAGAKQLLREAHEQREHLLEKAGLEIWQRADAQFKRWEAERQVLYDNLEQYATSIANQAIRLLLEETPPLQRIGALIKQLLACHIPAIKATLVCNPHELEKVRQCLGSGGGHHWTLHAENTIEPQTLILKTDEGDFRIDWISMVNAIMKDDEGLVEKGDQDTFHNI</sequence>
<keyword evidence="4" id="KW-0653">Protein transport</keyword>
<dbReference type="AlphaFoldDB" id="A0A1V2KBR1"/>
<protein>
    <submittedName>
        <fullName evidence="6">Type III secretion protein</fullName>
    </submittedName>
</protein>